<dbReference type="EMBL" id="CP108253">
    <property type="protein sequence ID" value="WTU38224.1"/>
    <property type="molecule type" value="Genomic_DNA"/>
</dbReference>
<feature type="compositionally biased region" description="Basic and acidic residues" evidence="1">
    <location>
        <begin position="83"/>
        <end position="95"/>
    </location>
</feature>
<feature type="compositionally biased region" description="Polar residues" evidence="1">
    <location>
        <begin position="70"/>
        <end position="80"/>
    </location>
</feature>
<dbReference type="EMBL" id="CP108253">
    <property type="protein sequence ID" value="WTU45134.1"/>
    <property type="molecule type" value="Genomic_DNA"/>
</dbReference>
<accession>A0AAU2GT00</accession>
<protein>
    <submittedName>
        <fullName evidence="3">Uncharacterized protein</fullName>
    </submittedName>
</protein>
<dbReference type="AlphaFoldDB" id="A0AAU2GT00"/>
<gene>
    <name evidence="3" type="ORF">OHV25_00790</name>
    <name evidence="4" type="ORF">OHV25_39050</name>
</gene>
<feature type="transmembrane region" description="Helical" evidence="2">
    <location>
        <begin position="6"/>
        <end position="27"/>
    </location>
</feature>
<evidence type="ECO:0000313" key="3">
    <source>
        <dbReference type="EMBL" id="WTU38224.1"/>
    </source>
</evidence>
<name>A0AAU2GT00_9ACTN</name>
<evidence type="ECO:0000256" key="1">
    <source>
        <dbReference type="SAM" id="MobiDB-lite"/>
    </source>
</evidence>
<evidence type="ECO:0000313" key="4">
    <source>
        <dbReference type="EMBL" id="WTU45134.1"/>
    </source>
</evidence>
<proteinExistence type="predicted"/>
<sequence length="216" mass="23655">MGTANVVLQYVQAVIWPALIVAAVWIFRKQIGGLLTRLESFEGFGARMAFNQANKGRADLTRKVREEQETQLGGSDSGTSGRLPEEPHRGRKEEESPPDVLAQARELAATNPIAGMALAWSYVQTVAAEVLGEELPRLAGGEVWRPEAELVERGLTGLSAGLYTELRRMAHLARAKSDLSVSTVESYVESCATLVQEMRRLPQANESDRQPPQSLN</sequence>
<feature type="compositionally biased region" description="Basic and acidic residues" evidence="1">
    <location>
        <begin position="59"/>
        <end position="68"/>
    </location>
</feature>
<keyword evidence="2" id="KW-0812">Transmembrane</keyword>
<organism evidence="3">
    <name type="scientific">Streptomyces sp. NBC_00060</name>
    <dbReference type="NCBI Taxonomy" id="2975636"/>
    <lineage>
        <taxon>Bacteria</taxon>
        <taxon>Bacillati</taxon>
        <taxon>Actinomycetota</taxon>
        <taxon>Actinomycetes</taxon>
        <taxon>Kitasatosporales</taxon>
        <taxon>Streptomycetaceae</taxon>
        <taxon>Streptomyces</taxon>
    </lineage>
</organism>
<evidence type="ECO:0000256" key="2">
    <source>
        <dbReference type="SAM" id="Phobius"/>
    </source>
</evidence>
<keyword evidence="2" id="KW-1133">Transmembrane helix</keyword>
<feature type="region of interest" description="Disordered" evidence="1">
    <location>
        <begin position="59"/>
        <end position="99"/>
    </location>
</feature>
<reference evidence="3" key="1">
    <citation type="submission" date="2022-10" db="EMBL/GenBank/DDBJ databases">
        <title>The complete genomes of actinobacterial strains from the NBC collection.</title>
        <authorList>
            <person name="Joergensen T.S."/>
            <person name="Alvarez Arevalo M."/>
            <person name="Sterndorff E.B."/>
            <person name="Faurdal D."/>
            <person name="Vuksanovic O."/>
            <person name="Mourched A.-S."/>
            <person name="Charusanti P."/>
            <person name="Shaw S."/>
            <person name="Blin K."/>
            <person name="Weber T."/>
        </authorList>
    </citation>
    <scope>NUCLEOTIDE SEQUENCE</scope>
    <source>
        <strain evidence="3">NBC_00060</strain>
    </source>
</reference>
<keyword evidence="2" id="KW-0472">Membrane</keyword>